<accession>A0A6G4UA53</accession>
<dbReference type="PROSITE" id="PS00041">
    <property type="entry name" value="HTH_ARAC_FAMILY_1"/>
    <property type="match status" value="1"/>
</dbReference>
<dbReference type="SMART" id="SM00342">
    <property type="entry name" value="HTH_ARAC"/>
    <property type="match status" value="1"/>
</dbReference>
<dbReference type="InterPro" id="IPR050204">
    <property type="entry name" value="AraC_XylS_family_regulators"/>
</dbReference>
<dbReference type="InterPro" id="IPR009057">
    <property type="entry name" value="Homeodomain-like_sf"/>
</dbReference>
<dbReference type="PANTHER" id="PTHR46796">
    <property type="entry name" value="HTH-TYPE TRANSCRIPTIONAL ACTIVATOR RHAS-RELATED"/>
    <property type="match status" value="1"/>
</dbReference>
<dbReference type="Pfam" id="PF12833">
    <property type="entry name" value="HTH_18"/>
    <property type="match status" value="1"/>
</dbReference>
<proteinExistence type="predicted"/>
<dbReference type="InterPro" id="IPR018060">
    <property type="entry name" value="HTH_AraC"/>
</dbReference>
<dbReference type="RefSeq" id="WP_165241674.1">
    <property type="nucleotide sequence ID" value="NZ_JAAKZV010000180.1"/>
</dbReference>
<keyword evidence="6" id="KW-1185">Reference proteome</keyword>
<dbReference type="AlphaFoldDB" id="A0A6G4UA53"/>
<dbReference type="Proteomes" id="UP000481583">
    <property type="component" value="Unassembled WGS sequence"/>
</dbReference>
<dbReference type="Pfam" id="PF12852">
    <property type="entry name" value="Cupin_6"/>
    <property type="match status" value="1"/>
</dbReference>
<evidence type="ECO:0000256" key="1">
    <source>
        <dbReference type="ARBA" id="ARBA00023015"/>
    </source>
</evidence>
<reference evidence="5 6" key="1">
    <citation type="submission" date="2020-02" db="EMBL/GenBank/DDBJ databases">
        <title>Whole-genome analyses of novel actinobacteria.</title>
        <authorList>
            <person name="Sahin N."/>
        </authorList>
    </citation>
    <scope>NUCLEOTIDE SEQUENCE [LARGE SCALE GENOMIC DNA]</scope>
    <source>
        <strain evidence="5 6">A7024</strain>
    </source>
</reference>
<dbReference type="EMBL" id="JAAKZV010000180">
    <property type="protein sequence ID" value="NGN68071.1"/>
    <property type="molecule type" value="Genomic_DNA"/>
</dbReference>
<dbReference type="PANTHER" id="PTHR46796:SF13">
    <property type="entry name" value="HTH-TYPE TRANSCRIPTIONAL ACTIVATOR RHAS"/>
    <property type="match status" value="1"/>
</dbReference>
<evidence type="ECO:0000313" key="5">
    <source>
        <dbReference type="EMBL" id="NGN68071.1"/>
    </source>
</evidence>
<dbReference type="SUPFAM" id="SSF46689">
    <property type="entry name" value="Homeodomain-like"/>
    <property type="match status" value="2"/>
</dbReference>
<name>A0A6G4UA53_9ACTN</name>
<gene>
    <name evidence="5" type="ORF">G5C51_29750</name>
</gene>
<evidence type="ECO:0000256" key="2">
    <source>
        <dbReference type="ARBA" id="ARBA00023125"/>
    </source>
</evidence>
<organism evidence="5 6">
    <name type="scientific">Streptomyces coryli</name>
    <dbReference type="NCBI Taxonomy" id="1128680"/>
    <lineage>
        <taxon>Bacteria</taxon>
        <taxon>Bacillati</taxon>
        <taxon>Actinomycetota</taxon>
        <taxon>Actinomycetes</taxon>
        <taxon>Kitasatosporales</taxon>
        <taxon>Streptomycetaceae</taxon>
        <taxon>Streptomyces</taxon>
    </lineage>
</organism>
<dbReference type="Gene3D" id="1.10.10.60">
    <property type="entry name" value="Homeodomain-like"/>
    <property type="match status" value="2"/>
</dbReference>
<dbReference type="InterPro" id="IPR018062">
    <property type="entry name" value="HTH_AraC-typ_CS"/>
</dbReference>
<keyword evidence="3" id="KW-0804">Transcription</keyword>
<dbReference type="InterPro" id="IPR032783">
    <property type="entry name" value="AraC_lig"/>
</dbReference>
<feature type="domain" description="HTH araC/xylS-type" evidence="4">
    <location>
        <begin position="211"/>
        <end position="309"/>
    </location>
</feature>
<dbReference type="PROSITE" id="PS01124">
    <property type="entry name" value="HTH_ARAC_FAMILY_2"/>
    <property type="match status" value="1"/>
</dbReference>
<evidence type="ECO:0000259" key="4">
    <source>
        <dbReference type="PROSITE" id="PS01124"/>
    </source>
</evidence>
<sequence>MDSLAGLLNSPRAQDAFMMRALLDPPWSIRIQDRSPLSVVAVARGEAWVMYEGEKPVHVGEGDIAITRGPDAYVFASGPDTEPQAIIHPGGRCETPDCRSLADEMSLGVRSWGNDPEGASMMLIGAYEHTGEVGARLLSALPRLAVLTREIWECPLLPFLAEEIVKEEPGQELVLDRLLDLLTVAALRAWFSRPEAEAPAWYRAQSDPVVGRALKLLHHNPAHSWTVADLAAQTGVSRASLARRFAELVGEPPMSYLTGWRLALAADLLREPEATVGAVARKVGYATPFALSTAFKRAHGVSPQEHRASVPA</sequence>
<keyword evidence="2" id="KW-0238">DNA-binding</keyword>
<dbReference type="GO" id="GO:0043565">
    <property type="term" value="F:sequence-specific DNA binding"/>
    <property type="evidence" value="ECO:0007669"/>
    <property type="project" value="InterPro"/>
</dbReference>
<dbReference type="GO" id="GO:0003700">
    <property type="term" value="F:DNA-binding transcription factor activity"/>
    <property type="evidence" value="ECO:0007669"/>
    <property type="project" value="InterPro"/>
</dbReference>
<evidence type="ECO:0000256" key="3">
    <source>
        <dbReference type="ARBA" id="ARBA00023163"/>
    </source>
</evidence>
<keyword evidence="1" id="KW-0805">Transcription regulation</keyword>
<comment type="caution">
    <text evidence="5">The sequence shown here is derived from an EMBL/GenBank/DDBJ whole genome shotgun (WGS) entry which is preliminary data.</text>
</comment>
<evidence type="ECO:0000313" key="6">
    <source>
        <dbReference type="Proteomes" id="UP000481583"/>
    </source>
</evidence>
<protein>
    <submittedName>
        <fullName evidence="5">AraC family transcriptional regulator</fullName>
    </submittedName>
</protein>